<dbReference type="EnsemblPlants" id="AES79202">
    <property type="protein sequence ID" value="AES79202"/>
    <property type="gene ID" value="MTR_7g059100"/>
</dbReference>
<keyword evidence="1" id="KW-0472">Membrane</keyword>
<organism evidence="2 4">
    <name type="scientific">Medicago truncatula</name>
    <name type="common">Barrel medic</name>
    <name type="synonym">Medicago tribuloides</name>
    <dbReference type="NCBI Taxonomy" id="3880"/>
    <lineage>
        <taxon>Eukaryota</taxon>
        <taxon>Viridiplantae</taxon>
        <taxon>Streptophyta</taxon>
        <taxon>Embryophyta</taxon>
        <taxon>Tracheophyta</taxon>
        <taxon>Spermatophyta</taxon>
        <taxon>Magnoliopsida</taxon>
        <taxon>eudicotyledons</taxon>
        <taxon>Gunneridae</taxon>
        <taxon>Pentapetalae</taxon>
        <taxon>rosids</taxon>
        <taxon>fabids</taxon>
        <taxon>Fabales</taxon>
        <taxon>Fabaceae</taxon>
        <taxon>Papilionoideae</taxon>
        <taxon>50 kb inversion clade</taxon>
        <taxon>NPAAA clade</taxon>
        <taxon>Hologalegina</taxon>
        <taxon>IRL clade</taxon>
        <taxon>Trifolieae</taxon>
        <taxon>Medicago</taxon>
    </lineage>
</organism>
<evidence type="ECO:0000313" key="4">
    <source>
        <dbReference type="Proteomes" id="UP000002051"/>
    </source>
</evidence>
<reference evidence="2 4" key="2">
    <citation type="journal article" date="2014" name="BMC Genomics">
        <title>An improved genome release (version Mt4.0) for the model legume Medicago truncatula.</title>
        <authorList>
            <person name="Tang H."/>
            <person name="Krishnakumar V."/>
            <person name="Bidwell S."/>
            <person name="Rosen B."/>
            <person name="Chan A."/>
            <person name="Zhou S."/>
            <person name="Gentzbittel L."/>
            <person name="Childs K.L."/>
            <person name="Yandell M."/>
            <person name="Gundlach H."/>
            <person name="Mayer K.F."/>
            <person name="Schwartz D.C."/>
            <person name="Town C.D."/>
        </authorList>
    </citation>
    <scope>GENOME REANNOTATION</scope>
    <source>
        <strain evidence="3 4">cv. Jemalong A17</strain>
    </source>
</reference>
<feature type="transmembrane region" description="Helical" evidence="1">
    <location>
        <begin position="12"/>
        <end position="29"/>
    </location>
</feature>
<dbReference type="AlphaFoldDB" id="G7L2C1"/>
<reference evidence="3" key="3">
    <citation type="submission" date="2015-04" db="UniProtKB">
        <authorList>
            <consortium name="EnsemblPlants"/>
        </authorList>
    </citation>
    <scope>IDENTIFICATION</scope>
    <source>
        <strain evidence="3">cv. Jemalong A17</strain>
    </source>
</reference>
<dbReference type="HOGENOM" id="CLU_208717_0_0_1"/>
<keyword evidence="1" id="KW-1133">Transmembrane helix</keyword>
<keyword evidence="1 2" id="KW-0812">Transmembrane</keyword>
<dbReference type="PaxDb" id="3880-AES79202"/>
<gene>
    <name evidence="2" type="ordered locus">MTR_7g059100</name>
</gene>
<proteinExistence type="predicted"/>
<evidence type="ECO:0000313" key="2">
    <source>
        <dbReference type="EMBL" id="AES79202.1"/>
    </source>
</evidence>
<protein>
    <submittedName>
        <fullName evidence="2">Transmembrane protein, putative</fullName>
    </submittedName>
</protein>
<sequence>MPLHERKQNLRVRLLVHTYFFIVFVQFRLSDQLRSSADPTNDFGVINVADPGA</sequence>
<reference evidence="2 4" key="1">
    <citation type="journal article" date="2011" name="Nature">
        <title>The Medicago genome provides insight into the evolution of rhizobial symbioses.</title>
        <authorList>
            <person name="Young N.D."/>
            <person name="Debelle F."/>
            <person name="Oldroyd G.E."/>
            <person name="Geurts R."/>
            <person name="Cannon S.B."/>
            <person name="Udvardi M.K."/>
            <person name="Benedito V.A."/>
            <person name="Mayer K.F."/>
            <person name="Gouzy J."/>
            <person name="Schoof H."/>
            <person name="Van de Peer Y."/>
            <person name="Proost S."/>
            <person name="Cook D.R."/>
            <person name="Meyers B.C."/>
            <person name="Spannagl M."/>
            <person name="Cheung F."/>
            <person name="De Mita S."/>
            <person name="Krishnakumar V."/>
            <person name="Gundlach H."/>
            <person name="Zhou S."/>
            <person name="Mudge J."/>
            <person name="Bharti A.K."/>
            <person name="Murray J.D."/>
            <person name="Naoumkina M.A."/>
            <person name="Rosen B."/>
            <person name="Silverstein K.A."/>
            <person name="Tang H."/>
            <person name="Rombauts S."/>
            <person name="Zhao P.X."/>
            <person name="Zhou P."/>
            <person name="Barbe V."/>
            <person name="Bardou P."/>
            <person name="Bechner M."/>
            <person name="Bellec A."/>
            <person name="Berger A."/>
            <person name="Berges H."/>
            <person name="Bidwell S."/>
            <person name="Bisseling T."/>
            <person name="Choisne N."/>
            <person name="Couloux A."/>
            <person name="Denny R."/>
            <person name="Deshpande S."/>
            <person name="Dai X."/>
            <person name="Doyle J.J."/>
            <person name="Dudez A.M."/>
            <person name="Farmer A.D."/>
            <person name="Fouteau S."/>
            <person name="Franken C."/>
            <person name="Gibelin C."/>
            <person name="Gish J."/>
            <person name="Goldstein S."/>
            <person name="Gonzalez A.J."/>
            <person name="Green P.J."/>
            <person name="Hallab A."/>
            <person name="Hartog M."/>
            <person name="Hua A."/>
            <person name="Humphray S.J."/>
            <person name="Jeong D.H."/>
            <person name="Jing Y."/>
            <person name="Jocker A."/>
            <person name="Kenton S.M."/>
            <person name="Kim D.J."/>
            <person name="Klee K."/>
            <person name="Lai H."/>
            <person name="Lang C."/>
            <person name="Lin S."/>
            <person name="Macmil S.L."/>
            <person name="Magdelenat G."/>
            <person name="Matthews L."/>
            <person name="McCorrison J."/>
            <person name="Monaghan E.L."/>
            <person name="Mun J.H."/>
            <person name="Najar F.Z."/>
            <person name="Nicholson C."/>
            <person name="Noirot C."/>
            <person name="O'Bleness M."/>
            <person name="Paule C.R."/>
            <person name="Poulain J."/>
            <person name="Prion F."/>
            <person name="Qin B."/>
            <person name="Qu C."/>
            <person name="Retzel E.F."/>
            <person name="Riddle C."/>
            <person name="Sallet E."/>
            <person name="Samain S."/>
            <person name="Samson N."/>
            <person name="Sanders I."/>
            <person name="Saurat O."/>
            <person name="Scarpelli C."/>
            <person name="Schiex T."/>
            <person name="Segurens B."/>
            <person name="Severin A.J."/>
            <person name="Sherrier D.J."/>
            <person name="Shi R."/>
            <person name="Sims S."/>
            <person name="Singer S.R."/>
            <person name="Sinharoy S."/>
            <person name="Sterck L."/>
            <person name="Viollet A."/>
            <person name="Wang B.B."/>
            <person name="Wang K."/>
            <person name="Wang M."/>
            <person name="Wang X."/>
            <person name="Warfsmann J."/>
            <person name="Weissenbach J."/>
            <person name="White D.D."/>
            <person name="White J.D."/>
            <person name="Wiley G.B."/>
            <person name="Wincker P."/>
            <person name="Xing Y."/>
            <person name="Yang L."/>
            <person name="Yao Z."/>
            <person name="Ying F."/>
            <person name="Zhai J."/>
            <person name="Zhou L."/>
            <person name="Zuber A."/>
            <person name="Denarie J."/>
            <person name="Dixon R.A."/>
            <person name="May G.D."/>
            <person name="Schwartz D.C."/>
            <person name="Rogers J."/>
            <person name="Quetier F."/>
            <person name="Town C.D."/>
            <person name="Roe B.A."/>
        </authorList>
    </citation>
    <scope>NUCLEOTIDE SEQUENCE [LARGE SCALE GENOMIC DNA]</scope>
    <source>
        <strain evidence="2">A17</strain>
        <strain evidence="3 4">cv. Jemalong A17</strain>
    </source>
</reference>
<evidence type="ECO:0000256" key="1">
    <source>
        <dbReference type="SAM" id="Phobius"/>
    </source>
</evidence>
<accession>G7L2C1</accession>
<name>G7L2C1_MEDTR</name>
<dbReference type="EMBL" id="CM001223">
    <property type="protein sequence ID" value="AES79202.1"/>
    <property type="molecule type" value="Genomic_DNA"/>
</dbReference>
<evidence type="ECO:0000313" key="3">
    <source>
        <dbReference type="EnsemblPlants" id="AES79202"/>
    </source>
</evidence>
<keyword evidence="4" id="KW-1185">Reference proteome</keyword>
<dbReference type="Proteomes" id="UP000002051">
    <property type="component" value="Unassembled WGS sequence"/>
</dbReference>